<reference evidence="6" key="1">
    <citation type="submission" date="2017-01" db="EMBL/GenBank/DDBJ databases">
        <authorList>
            <person name="Brunel B."/>
        </authorList>
    </citation>
    <scope>NUCLEOTIDE SEQUENCE [LARGE SCALE GENOMIC DNA]</scope>
</reference>
<dbReference type="CDD" id="cd19481">
    <property type="entry name" value="RecA-like_protease"/>
    <property type="match status" value="1"/>
</dbReference>
<evidence type="ECO:0000256" key="1">
    <source>
        <dbReference type="ARBA" id="ARBA00006914"/>
    </source>
</evidence>
<evidence type="ECO:0000313" key="6">
    <source>
        <dbReference type="Proteomes" id="UP000188388"/>
    </source>
</evidence>
<keyword evidence="3" id="KW-0067">ATP-binding</keyword>
<sequence length="709" mass="77027">MLLAPAPIPGYRRAGEHLADELAWLDLLLARHVAWLRATGQFNEDPLRGLYITDAEVAARLAGAEQTGHEHDHRIAAKRTFIDARLGQGDLEMPLLALARQFGLDDFERGCLLMAAASAIEPRYETLFAYAHNDVSRKLPTPGLALALLASTQQQRFEWLACFSAQSPLFRCDLLRMASADAGRPLVGRGLAMDERLAFALLGADRGADERLAAFTAVMGPPLVPWRPDALLEQIASGLGKEWPTSAVLLDGPPDSGQRQLTHAASSRLGLKLIEADLSHPAAALLPAQELGRLLAREALLCDAVLLATTREAAADRRHEATIAAAVQAGATAFVAPAPGTVVARNFARGTQLVEIAMPAPTMLQRGHWWRSAFEAAARPHDPVLPSRLGLALRCGPDAMAAVAASLDPQRPLDFRDIADAARRATRAEVPSLARLVRPHWRWDDLVLPERQAARLRQICAELDHAPRVLHDWSFAGKAAAGHNNLVLFSGASGTGKTMAASLIAAAIGLDLYRVDLSAMVDKYIGETEKNLERMFAAMEVSNAVVFFDEADVLFSKRTEVKDAHDRYANLSVAYLLQRIEAYEGLVVLATNLAGNMDDAFSRRLRHIVHFPLPDVRMRRQLWARAFPEQTPLASDLDLDALATRFELTGGSIRNVALASAYLAAAEDLPVCQRHALQAVAVELEKLGRPPTRDDFGDAYGLLVAAQDG</sequence>
<evidence type="ECO:0000259" key="4">
    <source>
        <dbReference type="SMART" id="SM00382"/>
    </source>
</evidence>
<feature type="domain" description="AAA+ ATPase" evidence="4">
    <location>
        <begin position="483"/>
        <end position="615"/>
    </location>
</feature>
<dbReference type="SMART" id="SM00382">
    <property type="entry name" value="AAA"/>
    <property type="match status" value="1"/>
</dbReference>
<dbReference type="PANTHER" id="PTHR23073">
    <property type="entry name" value="26S PROTEASOME REGULATORY SUBUNIT"/>
    <property type="match status" value="1"/>
</dbReference>
<keyword evidence="2" id="KW-0547">Nucleotide-binding</keyword>
<keyword evidence="6" id="KW-1185">Reference proteome</keyword>
<dbReference type="InterPro" id="IPR003593">
    <property type="entry name" value="AAA+_ATPase"/>
</dbReference>
<comment type="similarity">
    <text evidence="1">Belongs to the AAA ATPase family.</text>
</comment>
<dbReference type="Pfam" id="PF00004">
    <property type="entry name" value="AAA"/>
    <property type="match status" value="1"/>
</dbReference>
<dbReference type="Proteomes" id="UP000188388">
    <property type="component" value="Unassembled WGS sequence"/>
</dbReference>
<accession>A0A1R3VJL8</accession>
<dbReference type="GO" id="GO:0005524">
    <property type="term" value="F:ATP binding"/>
    <property type="evidence" value="ECO:0007669"/>
    <property type="project" value="UniProtKB-KW"/>
</dbReference>
<protein>
    <submittedName>
        <fullName evidence="5">Putative ATPase, AAA family</fullName>
    </submittedName>
</protein>
<dbReference type="SUPFAM" id="SSF52540">
    <property type="entry name" value="P-loop containing nucleoside triphosphate hydrolases"/>
    <property type="match status" value="1"/>
</dbReference>
<dbReference type="InterPro" id="IPR003959">
    <property type="entry name" value="ATPase_AAA_core"/>
</dbReference>
<evidence type="ECO:0000256" key="3">
    <source>
        <dbReference type="ARBA" id="ARBA00022840"/>
    </source>
</evidence>
<gene>
    <name evidence="5" type="ORF">BQ8794_50733</name>
</gene>
<proteinExistence type="inferred from homology"/>
<name>A0A1R3VJL8_9HYPH</name>
<dbReference type="STRING" id="1631249.BQ8794_50733"/>
<dbReference type="InterPro" id="IPR054472">
    <property type="entry name" value="WHD"/>
</dbReference>
<evidence type="ECO:0000313" key="5">
    <source>
        <dbReference type="EMBL" id="SIT58631.1"/>
    </source>
</evidence>
<dbReference type="Gene3D" id="3.40.50.300">
    <property type="entry name" value="P-loop containing nucleotide triphosphate hydrolases"/>
    <property type="match status" value="1"/>
</dbReference>
<organism evidence="5 6">
    <name type="scientific">Mesorhizobium prunaredense</name>
    <dbReference type="NCBI Taxonomy" id="1631249"/>
    <lineage>
        <taxon>Bacteria</taxon>
        <taxon>Pseudomonadati</taxon>
        <taxon>Pseudomonadota</taxon>
        <taxon>Alphaproteobacteria</taxon>
        <taxon>Hyphomicrobiales</taxon>
        <taxon>Phyllobacteriaceae</taxon>
        <taxon>Mesorhizobium</taxon>
    </lineage>
</organism>
<dbReference type="InterPro" id="IPR050221">
    <property type="entry name" value="26S_Proteasome_ATPase"/>
</dbReference>
<dbReference type="InterPro" id="IPR027417">
    <property type="entry name" value="P-loop_NTPase"/>
</dbReference>
<dbReference type="RefSeq" id="WP_077381630.1">
    <property type="nucleotide sequence ID" value="NZ_FTPD01000045.1"/>
</dbReference>
<dbReference type="Pfam" id="PF22977">
    <property type="entry name" value="WHD"/>
    <property type="match status" value="1"/>
</dbReference>
<evidence type="ECO:0000256" key="2">
    <source>
        <dbReference type="ARBA" id="ARBA00022741"/>
    </source>
</evidence>
<dbReference type="EMBL" id="FTPD01000045">
    <property type="protein sequence ID" value="SIT58631.1"/>
    <property type="molecule type" value="Genomic_DNA"/>
</dbReference>
<dbReference type="GO" id="GO:0016887">
    <property type="term" value="F:ATP hydrolysis activity"/>
    <property type="evidence" value="ECO:0007669"/>
    <property type="project" value="InterPro"/>
</dbReference>
<dbReference type="AlphaFoldDB" id="A0A1R3VJL8"/>